<keyword evidence="2" id="KW-1185">Reference proteome</keyword>
<gene>
    <name evidence="1" type="ORF">RRF57_008020</name>
</gene>
<comment type="caution">
    <text evidence="1">The sequence shown here is derived from an EMBL/GenBank/DDBJ whole genome shotgun (WGS) entry which is preliminary data.</text>
</comment>
<name>A0AAN7UUK9_9PEZI</name>
<organism evidence="1 2">
    <name type="scientific">Xylaria bambusicola</name>
    <dbReference type="NCBI Taxonomy" id="326684"/>
    <lineage>
        <taxon>Eukaryota</taxon>
        <taxon>Fungi</taxon>
        <taxon>Dikarya</taxon>
        <taxon>Ascomycota</taxon>
        <taxon>Pezizomycotina</taxon>
        <taxon>Sordariomycetes</taxon>
        <taxon>Xylariomycetidae</taxon>
        <taxon>Xylariales</taxon>
        <taxon>Xylariaceae</taxon>
        <taxon>Xylaria</taxon>
    </lineage>
</organism>
<evidence type="ECO:0000313" key="1">
    <source>
        <dbReference type="EMBL" id="KAK5632306.1"/>
    </source>
</evidence>
<evidence type="ECO:0000313" key="2">
    <source>
        <dbReference type="Proteomes" id="UP001305414"/>
    </source>
</evidence>
<protein>
    <submittedName>
        <fullName evidence="1">Uncharacterized protein</fullName>
    </submittedName>
</protein>
<accession>A0AAN7UUK9</accession>
<sequence>MPATNGMADSCVFFPIALGEKGAEVDAFEYEKAIWVFRKLNSCGATSASKLFIADERSKWDAGMSWVGPTFSHWTLCY</sequence>
<dbReference type="Proteomes" id="UP001305414">
    <property type="component" value="Unassembled WGS sequence"/>
</dbReference>
<dbReference type="EMBL" id="JAWHQM010000024">
    <property type="protein sequence ID" value="KAK5632306.1"/>
    <property type="molecule type" value="Genomic_DNA"/>
</dbReference>
<dbReference type="AlphaFoldDB" id="A0AAN7UUK9"/>
<proteinExistence type="predicted"/>
<reference evidence="1 2" key="1">
    <citation type="submission" date="2023-10" db="EMBL/GenBank/DDBJ databases">
        <title>Draft genome sequence of Xylaria bambusicola isolate GMP-LS, the root and basal stem rot pathogen of sugarcane in Indonesia.</title>
        <authorList>
            <person name="Selvaraj P."/>
            <person name="Muralishankar V."/>
            <person name="Muruganantham S."/>
            <person name="Sp S."/>
            <person name="Haryani S."/>
            <person name="Lau K.J.X."/>
            <person name="Naqvi N.I."/>
        </authorList>
    </citation>
    <scope>NUCLEOTIDE SEQUENCE [LARGE SCALE GENOMIC DNA]</scope>
    <source>
        <strain evidence="1">GMP-LS</strain>
    </source>
</reference>